<dbReference type="AlphaFoldDB" id="A0A9D1I7E9"/>
<dbReference type="InterPro" id="IPR003593">
    <property type="entry name" value="AAA+_ATPase"/>
</dbReference>
<dbReference type="GO" id="GO:0030163">
    <property type="term" value="P:protein catabolic process"/>
    <property type="evidence" value="ECO:0007669"/>
    <property type="project" value="TreeGrafter"/>
</dbReference>
<dbReference type="InterPro" id="IPR027417">
    <property type="entry name" value="P-loop_NTPase"/>
</dbReference>
<dbReference type="FunFam" id="1.10.8.60:FF:000001">
    <property type="entry name" value="ATP-dependent zinc metalloprotease FtsH"/>
    <property type="match status" value="1"/>
</dbReference>
<comment type="cofactor">
    <cofactor evidence="1">
        <name>Zn(2+)</name>
        <dbReference type="ChEBI" id="CHEBI:29105"/>
    </cofactor>
</comment>
<dbReference type="Pfam" id="PF17862">
    <property type="entry name" value="AAA_lid_3"/>
    <property type="match status" value="1"/>
</dbReference>
<dbReference type="SMART" id="SM00382">
    <property type="entry name" value="AAA"/>
    <property type="match status" value="1"/>
</dbReference>
<dbReference type="HAMAP" id="MF_01458">
    <property type="entry name" value="FtsH"/>
    <property type="match status" value="1"/>
</dbReference>
<dbReference type="CDD" id="cd19501">
    <property type="entry name" value="RecA-like_FtsH"/>
    <property type="match status" value="1"/>
</dbReference>
<comment type="similarity">
    <text evidence="3">In the C-terminal section; belongs to the peptidase M41 family.</text>
</comment>
<dbReference type="PANTHER" id="PTHR23076">
    <property type="entry name" value="METALLOPROTEASE M41 FTSH"/>
    <property type="match status" value="1"/>
</dbReference>
<accession>A0A9D1I7E9</accession>
<dbReference type="NCBIfam" id="TIGR01241">
    <property type="entry name" value="FtsH_fam"/>
    <property type="match status" value="1"/>
</dbReference>
<evidence type="ECO:0000256" key="6">
    <source>
        <dbReference type="ARBA" id="ARBA00022692"/>
    </source>
</evidence>
<keyword evidence="10" id="KW-0862">Zinc</keyword>
<dbReference type="GO" id="GO:0005886">
    <property type="term" value="C:plasma membrane"/>
    <property type="evidence" value="ECO:0007669"/>
    <property type="project" value="TreeGrafter"/>
</dbReference>
<dbReference type="GO" id="GO:0006508">
    <property type="term" value="P:proteolysis"/>
    <property type="evidence" value="ECO:0007669"/>
    <property type="project" value="UniProtKB-KW"/>
</dbReference>
<evidence type="ECO:0000256" key="5">
    <source>
        <dbReference type="ARBA" id="ARBA00022670"/>
    </source>
</evidence>
<dbReference type="GO" id="GO:0004222">
    <property type="term" value="F:metalloendopeptidase activity"/>
    <property type="evidence" value="ECO:0007669"/>
    <property type="project" value="InterPro"/>
</dbReference>
<evidence type="ECO:0000256" key="1">
    <source>
        <dbReference type="ARBA" id="ARBA00001947"/>
    </source>
</evidence>
<proteinExistence type="inferred from homology"/>
<evidence type="ECO:0000256" key="13">
    <source>
        <dbReference type="ARBA" id="ARBA00023049"/>
    </source>
</evidence>
<evidence type="ECO:0000256" key="7">
    <source>
        <dbReference type="ARBA" id="ARBA00022723"/>
    </source>
</evidence>
<dbReference type="InterPro" id="IPR000642">
    <property type="entry name" value="Peptidase_M41"/>
</dbReference>
<evidence type="ECO:0000256" key="15">
    <source>
        <dbReference type="ARBA" id="ARBA00061570"/>
    </source>
</evidence>
<evidence type="ECO:0000256" key="11">
    <source>
        <dbReference type="ARBA" id="ARBA00022840"/>
    </source>
</evidence>
<name>A0A9D1I7E9_9CLOT</name>
<evidence type="ECO:0000313" key="19">
    <source>
        <dbReference type="EMBL" id="HIU29037.1"/>
    </source>
</evidence>
<dbReference type="FunFam" id="1.20.58.760:FF:000001">
    <property type="entry name" value="ATP-dependent zinc metalloprotease FtsH"/>
    <property type="match status" value="1"/>
</dbReference>
<feature type="non-terminal residue" evidence="19">
    <location>
        <position position="562"/>
    </location>
</feature>
<dbReference type="Proteomes" id="UP000824089">
    <property type="component" value="Unassembled WGS sequence"/>
</dbReference>
<keyword evidence="7" id="KW-0479">Metal-binding</keyword>
<feature type="domain" description="AAA+ ATPase" evidence="18">
    <location>
        <begin position="173"/>
        <end position="311"/>
    </location>
</feature>
<keyword evidence="4" id="KW-1003">Cell membrane</keyword>
<evidence type="ECO:0000259" key="18">
    <source>
        <dbReference type="SMART" id="SM00382"/>
    </source>
</evidence>
<keyword evidence="8 16" id="KW-0547">Nucleotide-binding</keyword>
<evidence type="ECO:0000256" key="12">
    <source>
        <dbReference type="ARBA" id="ARBA00022989"/>
    </source>
</evidence>
<gene>
    <name evidence="19" type="primary">ftsH</name>
    <name evidence="19" type="ORF">IAD50_01945</name>
</gene>
<dbReference type="InterPro" id="IPR037219">
    <property type="entry name" value="Peptidase_M41-like"/>
</dbReference>
<keyword evidence="9" id="KW-0378">Hydrolase</keyword>
<keyword evidence="6 17" id="KW-0812">Transmembrane</keyword>
<keyword evidence="5" id="KW-0645">Protease</keyword>
<evidence type="ECO:0000256" key="14">
    <source>
        <dbReference type="ARBA" id="ARBA00023136"/>
    </source>
</evidence>
<dbReference type="SUPFAM" id="SSF140990">
    <property type="entry name" value="FtsH protease domain-like"/>
    <property type="match status" value="1"/>
</dbReference>
<dbReference type="PROSITE" id="PS00674">
    <property type="entry name" value="AAA"/>
    <property type="match status" value="1"/>
</dbReference>
<dbReference type="GO" id="GO:0004176">
    <property type="term" value="F:ATP-dependent peptidase activity"/>
    <property type="evidence" value="ECO:0007669"/>
    <property type="project" value="InterPro"/>
</dbReference>
<keyword evidence="11 16" id="KW-0067">ATP-binding</keyword>
<evidence type="ECO:0000256" key="10">
    <source>
        <dbReference type="ARBA" id="ARBA00022833"/>
    </source>
</evidence>
<evidence type="ECO:0000256" key="17">
    <source>
        <dbReference type="SAM" id="Phobius"/>
    </source>
</evidence>
<evidence type="ECO:0000256" key="9">
    <source>
        <dbReference type="ARBA" id="ARBA00022801"/>
    </source>
</evidence>
<comment type="similarity">
    <text evidence="16">Belongs to the AAA ATPase family.</text>
</comment>
<keyword evidence="13 19" id="KW-0482">Metalloprotease</keyword>
<protein>
    <submittedName>
        <fullName evidence="19">ATP-dependent zinc metalloprotease FtsH</fullName>
    </submittedName>
</protein>
<dbReference type="Gene3D" id="3.40.50.300">
    <property type="entry name" value="P-loop containing nucleotide triphosphate hydrolases"/>
    <property type="match status" value="1"/>
</dbReference>
<evidence type="ECO:0000256" key="3">
    <source>
        <dbReference type="ARBA" id="ARBA00010044"/>
    </source>
</evidence>
<sequence>MLPKLMEPDYKEISFSEFVQKVENDEAQQVEVNSKQYTMKPKDFETSNVYYVTGNINNEFHESTALLSLLDEKGIKYDSPIVSSNIWLEILIAYVLPTVIMVVLFVVLMRSMNKRMGGGVMSFGKNTSKIYAEKSTGKTFADVAGQDEAKQNLVEIIDFLNNPGKYTAIGAKLPKGALLVGPPGTGKTLLAKAVAGEAKVPFFSLSGSEFVEMFVGVGASRVRDLFRQAVENAPCIVFIDEIDAIGKSRDNGLGSNDEREQTLNQLLAEMDGFDSSKGVVILAATNRPEVLDKALLRPGRFDRRIIVDLPDQKGRVDILKVHARNVLMEPDVDFEVVARATPGASGADLENIINEAALRAVRAGKVRVSQQELDEAIEVIIAGEEKKNRVMSNEEKKIVAYHETGHALVTSLLTHTEPVHKITIIPRTSGTLGYVMHVAKKEKVLLTKKELLEEIIILTGGRASEEIEFDSVTTGASNDIERATEMARNIITTYGMSDTFGFVNWQKKNSMYLVDTKTMNCSDATFAKIDAETHAIIADCYQKALALLKDHKATLDAIAAVL</sequence>
<dbReference type="Gene3D" id="3.30.720.210">
    <property type="match status" value="1"/>
</dbReference>
<reference evidence="19" key="2">
    <citation type="journal article" date="2021" name="PeerJ">
        <title>Extensive microbial diversity within the chicken gut microbiome revealed by metagenomics and culture.</title>
        <authorList>
            <person name="Gilroy R."/>
            <person name="Ravi A."/>
            <person name="Getino M."/>
            <person name="Pursley I."/>
            <person name="Horton D.L."/>
            <person name="Alikhan N.F."/>
            <person name="Baker D."/>
            <person name="Gharbi K."/>
            <person name="Hall N."/>
            <person name="Watson M."/>
            <person name="Adriaenssens E.M."/>
            <person name="Foster-Nyarko E."/>
            <person name="Jarju S."/>
            <person name="Secka A."/>
            <person name="Antonio M."/>
            <person name="Oren A."/>
            <person name="Chaudhuri R.R."/>
            <person name="La Ragione R."/>
            <person name="Hildebrand F."/>
            <person name="Pallen M.J."/>
        </authorList>
    </citation>
    <scope>NUCLEOTIDE SEQUENCE</scope>
    <source>
        <strain evidence="19">CHK195-4489</strain>
    </source>
</reference>
<dbReference type="InterPro" id="IPR003960">
    <property type="entry name" value="ATPase_AAA_CS"/>
</dbReference>
<evidence type="ECO:0000256" key="16">
    <source>
        <dbReference type="RuleBase" id="RU003651"/>
    </source>
</evidence>
<comment type="caution">
    <text evidence="19">The sequence shown here is derived from an EMBL/GenBank/DDBJ whole genome shotgun (WGS) entry which is preliminary data.</text>
</comment>
<dbReference type="InterPro" id="IPR003959">
    <property type="entry name" value="ATPase_AAA_core"/>
</dbReference>
<reference evidence="19" key="1">
    <citation type="submission" date="2020-10" db="EMBL/GenBank/DDBJ databases">
        <authorList>
            <person name="Gilroy R."/>
        </authorList>
    </citation>
    <scope>NUCLEOTIDE SEQUENCE</scope>
    <source>
        <strain evidence="19">CHK195-4489</strain>
    </source>
</reference>
<keyword evidence="12 17" id="KW-1133">Transmembrane helix</keyword>
<dbReference type="PANTHER" id="PTHR23076:SF97">
    <property type="entry name" value="ATP-DEPENDENT ZINC METALLOPROTEASE YME1L1"/>
    <property type="match status" value="1"/>
</dbReference>
<dbReference type="Gene3D" id="1.20.58.760">
    <property type="entry name" value="Peptidase M41"/>
    <property type="match status" value="1"/>
</dbReference>
<dbReference type="Pfam" id="PF01434">
    <property type="entry name" value="Peptidase_M41"/>
    <property type="match status" value="1"/>
</dbReference>
<evidence type="ECO:0000313" key="20">
    <source>
        <dbReference type="Proteomes" id="UP000824089"/>
    </source>
</evidence>
<dbReference type="InterPro" id="IPR005936">
    <property type="entry name" value="FtsH"/>
</dbReference>
<dbReference type="SUPFAM" id="SSF52540">
    <property type="entry name" value="P-loop containing nucleoside triphosphate hydrolases"/>
    <property type="match status" value="1"/>
</dbReference>
<evidence type="ECO:0000256" key="4">
    <source>
        <dbReference type="ARBA" id="ARBA00022475"/>
    </source>
</evidence>
<comment type="similarity">
    <text evidence="15">In the central section; belongs to the AAA ATPase family.</text>
</comment>
<dbReference type="Gene3D" id="1.10.8.60">
    <property type="match status" value="1"/>
</dbReference>
<dbReference type="GO" id="GO:0005524">
    <property type="term" value="F:ATP binding"/>
    <property type="evidence" value="ECO:0007669"/>
    <property type="project" value="UniProtKB-KW"/>
</dbReference>
<comment type="subcellular location">
    <subcellularLocation>
        <location evidence="2">Membrane</location>
    </subcellularLocation>
</comment>
<organism evidence="19 20">
    <name type="scientific">Candidatus Egerieisoma faecipullorum</name>
    <dbReference type="NCBI Taxonomy" id="2840963"/>
    <lineage>
        <taxon>Bacteria</taxon>
        <taxon>Bacillati</taxon>
        <taxon>Bacillota</taxon>
        <taxon>Clostridia</taxon>
        <taxon>Eubacteriales</taxon>
        <taxon>Clostridiaceae</taxon>
        <taxon>Clostridiaceae incertae sedis</taxon>
        <taxon>Candidatus Egerieisoma</taxon>
    </lineage>
</organism>
<dbReference type="EMBL" id="DVMM01000037">
    <property type="protein sequence ID" value="HIU29037.1"/>
    <property type="molecule type" value="Genomic_DNA"/>
</dbReference>
<dbReference type="InterPro" id="IPR041569">
    <property type="entry name" value="AAA_lid_3"/>
</dbReference>
<evidence type="ECO:0000256" key="2">
    <source>
        <dbReference type="ARBA" id="ARBA00004370"/>
    </source>
</evidence>
<dbReference type="Pfam" id="PF00004">
    <property type="entry name" value="AAA"/>
    <property type="match status" value="1"/>
</dbReference>
<dbReference type="FunFam" id="3.40.50.300:FF:000001">
    <property type="entry name" value="ATP-dependent zinc metalloprotease FtsH"/>
    <property type="match status" value="1"/>
</dbReference>
<keyword evidence="14 17" id="KW-0472">Membrane</keyword>
<feature type="transmembrane region" description="Helical" evidence="17">
    <location>
        <begin position="86"/>
        <end position="108"/>
    </location>
</feature>
<evidence type="ECO:0000256" key="8">
    <source>
        <dbReference type="ARBA" id="ARBA00022741"/>
    </source>
</evidence>
<dbReference type="GO" id="GO:0046872">
    <property type="term" value="F:metal ion binding"/>
    <property type="evidence" value="ECO:0007669"/>
    <property type="project" value="UniProtKB-KW"/>
</dbReference>
<dbReference type="GO" id="GO:0016887">
    <property type="term" value="F:ATP hydrolysis activity"/>
    <property type="evidence" value="ECO:0007669"/>
    <property type="project" value="InterPro"/>
</dbReference>